<accession>A0A3R8J611</accession>
<dbReference type="EMBL" id="QWZQ01000041">
    <property type="protein sequence ID" value="RRK09747.1"/>
    <property type="molecule type" value="Genomic_DNA"/>
</dbReference>
<proteinExistence type="predicted"/>
<dbReference type="Gene3D" id="1.10.10.10">
    <property type="entry name" value="Winged helix-like DNA-binding domain superfamily/Winged helix DNA-binding domain"/>
    <property type="match status" value="1"/>
</dbReference>
<dbReference type="SUPFAM" id="SSF46785">
    <property type="entry name" value="Winged helix' DNA-binding domain"/>
    <property type="match status" value="1"/>
</dbReference>
<dbReference type="Pfam" id="PF08279">
    <property type="entry name" value="HTH_11"/>
    <property type="match status" value="1"/>
</dbReference>
<dbReference type="InterPro" id="IPR028349">
    <property type="entry name" value="PafC-like"/>
</dbReference>
<feature type="domain" description="Helix-turn-helix type 11" evidence="1">
    <location>
        <begin position="6"/>
        <end position="57"/>
    </location>
</feature>
<dbReference type="InterPro" id="IPR013196">
    <property type="entry name" value="HTH_11"/>
</dbReference>
<feature type="domain" description="WCX" evidence="3">
    <location>
        <begin position="222"/>
        <end position="296"/>
    </location>
</feature>
<name>A0A3R8J611_9LACO</name>
<sequence>MKAEKLLKMIYLLLENQQLAAPVLAERLDVSVRTIYRYVDTLSTAGFPVYATKGRNGGIALLPEFKLNSTVVNADEQVNILAALQTLQTLRVDDGMALDKLAAIFNRHPVAWLQIDPTAWGGAAAHQREWVERLRDAILQERFVTFGYLNSRNQRGQRLVYPYRVLFKDHAWYVEGYAVERRAPRLFKLSRIENLRAAPTPGDPQRPWLKAQPTGMAPTKQMTVKLRLAAALQYRISENFPADQVAPQADGSFIITSQFTDSDWLLTFLLSFGAGLEVLAPQSLRKRVRAELQKMLAHY</sequence>
<dbReference type="PANTHER" id="PTHR34580">
    <property type="match status" value="1"/>
</dbReference>
<organism evidence="4 5">
    <name type="scientific">Lactiplantibacillus garii</name>
    <dbReference type="NCBI Taxonomy" id="2306423"/>
    <lineage>
        <taxon>Bacteria</taxon>
        <taxon>Bacillati</taxon>
        <taxon>Bacillota</taxon>
        <taxon>Bacilli</taxon>
        <taxon>Lactobacillales</taxon>
        <taxon>Lactobacillaceae</taxon>
        <taxon>Lactiplantibacillus</taxon>
    </lineage>
</organism>
<evidence type="ECO:0000313" key="4">
    <source>
        <dbReference type="EMBL" id="RRK09747.1"/>
    </source>
</evidence>
<gene>
    <name evidence="4" type="ORF">D1831_11105</name>
</gene>
<dbReference type="InterPro" id="IPR036390">
    <property type="entry name" value="WH_DNA-bd_sf"/>
</dbReference>
<dbReference type="Pfam" id="PF13280">
    <property type="entry name" value="WYL"/>
    <property type="match status" value="1"/>
</dbReference>
<evidence type="ECO:0000259" key="3">
    <source>
        <dbReference type="Pfam" id="PF25583"/>
    </source>
</evidence>
<dbReference type="AlphaFoldDB" id="A0A3R8J611"/>
<reference evidence="4 5" key="1">
    <citation type="submission" date="2018-08" db="EMBL/GenBank/DDBJ databases">
        <title>Genome Lactobacillus garii FI11369.</title>
        <authorList>
            <person name="Diaz M."/>
            <person name="Narbad A."/>
        </authorList>
    </citation>
    <scope>NUCLEOTIDE SEQUENCE [LARGE SCALE GENOMIC DNA]</scope>
    <source>
        <strain evidence="4 5">FI11369</strain>
    </source>
</reference>
<dbReference type="InterPro" id="IPR051534">
    <property type="entry name" value="CBASS_pafABC_assoc_protein"/>
</dbReference>
<dbReference type="OrthoDB" id="9815009at2"/>
<dbReference type="Proteomes" id="UP000283633">
    <property type="component" value="Unassembled WGS sequence"/>
</dbReference>
<dbReference type="InterPro" id="IPR026881">
    <property type="entry name" value="WYL_dom"/>
</dbReference>
<comment type="caution">
    <text evidence="4">The sequence shown here is derived from an EMBL/GenBank/DDBJ whole genome shotgun (WGS) entry which is preliminary data.</text>
</comment>
<dbReference type="PROSITE" id="PS52050">
    <property type="entry name" value="WYL"/>
    <property type="match status" value="1"/>
</dbReference>
<protein>
    <submittedName>
        <fullName evidence="4">YafY family transcriptional regulator</fullName>
    </submittedName>
</protein>
<dbReference type="InterPro" id="IPR036388">
    <property type="entry name" value="WH-like_DNA-bd_sf"/>
</dbReference>
<evidence type="ECO:0000259" key="1">
    <source>
        <dbReference type="Pfam" id="PF08279"/>
    </source>
</evidence>
<dbReference type="Pfam" id="PF25583">
    <property type="entry name" value="WCX"/>
    <property type="match status" value="1"/>
</dbReference>
<evidence type="ECO:0000259" key="2">
    <source>
        <dbReference type="Pfam" id="PF13280"/>
    </source>
</evidence>
<dbReference type="PIRSF" id="PIRSF016838">
    <property type="entry name" value="PafC"/>
    <property type="match status" value="1"/>
</dbReference>
<evidence type="ECO:0000313" key="5">
    <source>
        <dbReference type="Proteomes" id="UP000283633"/>
    </source>
</evidence>
<dbReference type="RefSeq" id="WP_125072992.1">
    <property type="nucleotide sequence ID" value="NZ_QWZQ01000041.1"/>
</dbReference>
<feature type="domain" description="WYL" evidence="2">
    <location>
        <begin position="130"/>
        <end position="196"/>
    </location>
</feature>
<dbReference type="PANTHER" id="PTHR34580:SF1">
    <property type="entry name" value="PROTEIN PAFC"/>
    <property type="match status" value="1"/>
</dbReference>
<dbReference type="InterPro" id="IPR057727">
    <property type="entry name" value="WCX_dom"/>
</dbReference>
<keyword evidence="5" id="KW-1185">Reference proteome</keyword>